<evidence type="ECO:0000313" key="3">
    <source>
        <dbReference type="Proteomes" id="UP000305067"/>
    </source>
</evidence>
<feature type="compositionally biased region" description="Low complexity" evidence="1">
    <location>
        <begin position="627"/>
        <end position="644"/>
    </location>
</feature>
<dbReference type="AlphaFoldDB" id="A0A5C3QFK9"/>
<gene>
    <name evidence="2" type="ORF">BDV98DRAFT_98221</name>
</gene>
<feature type="region of interest" description="Disordered" evidence="1">
    <location>
        <begin position="109"/>
        <end position="138"/>
    </location>
</feature>
<evidence type="ECO:0000256" key="1">
    <source>
        <dbReference type="SAM" id="MobiDB-lite"/>
    </source>
</evidence>
<reference evidence="2 3" key="1">
    <citation type="journal article" date="2019" name="Nat. Ecol. Evol.">
        <title>Megaphylogeny resolves global patterns of mushroom evolution.</title>
        <authorList>
            <person name="Varga T."/>
            <person name="Krizsan K."/>
            <person name="Foldi C."/>
            <person name="Dima B."/>
            <person name="Sanchez-Garcia M."/>
            <person name="Sanchez-Ramirez S."/>
            <person name="Szollosi G.J."/>
            <person name="Szarkandi J.G."/>
            <person name="Papp V."/>
            <person name="Albert L."/>
            <person name="Andreopoulos W."/>
            <person name="Angelini C."/>
            <person name="Antonin V."/>
            <person name="Barry K.W."/>
            <person name="Bougher N.L."/>
            <person name="Buchanan P."/>
            <person name="Buyck B."/>
            <person name="Bense V."/>
            <person name="Catcheside P."/>
            <person name="Chovatia M."/>
            <person name="Cooper J."/>
            <person name="Damon W."/>
            <person name="Desjardin D."/>
            <person name="Finy P."/>
            <person name="Geml J."/>
            <person name="Haridas S."/>
            <person name="Hughes K."/>
            <person name="Justo A."/>
            <person name="Karasinski D."/>
            <person name="Kautmanova I."/>
            <person name="Kiss B."/>
            <person name="Kocsube S."/>
            <person name="Kotiranta H."/>
            <person name="LaButti K.M."/>
            <person name="Lechner B.E."/>
            <person name="Liimatainen K."/>
            <person name="Lipzen A."/>
            <person name="Lukacs Z."/>
            <person name="Mihaltcheva S."/>
            <person name="Morgado L.N."/>
            <person name="Niskanen T."/>
            <person name="Noordeloos M.E."/>
            <person name="Ohm R.A."/>
            <person name="Ortiz-Santana B."/>
            <person name="Ovrebo C."/>
            <person name="Racz N."/>
            <person name="Riley R."/>
            <person name="Savchenko A."/>
            <person name="Shiryaev A."/>
            <person name="Soop K."/>
            <person name="Spirin V."/>
            <person name="Szebenyi C."/>
            <person name="Tomsovsky M."/>
            <person name="Tulloss R.E."/>
            <person name="Uehling J."/>
            <person name="Grigoriev I.V."/>
            <person name="Vagvolgyi C."/>
            <person name="Papp T."/>
            <person name="Martin F.M."/>
            <person name="Miettinen O."/>
            <person name="Hibbett D.S."/>
            <person name="Nagy L.G."/>
        </authorList>
    </citation>
    <scope>NUCLEOTIDE SEQUENCE [LARGE SCALE GENOMIC DNA]</scope>
    <source>
        <strain evidence="2 3">CBS 309.79</strain>
    </source>
</reference>
<dbReference type="EMBL" id="ML178827">
    <property type="protein sequence ID" value="TFL00873.1"/>
    <property type="molecule type" value="Genomic_DNA"/>
</dbReference>
<accession>A0A5C3QFK9</accession>
<feature type="compositionally biased region" description="Low complexity" evidence="1">
    <location>
        <begin position="357"/>
        <end position="366"/>
    </location>
</feature>
<feature type="region of interest" description="Disordered" evidence="1">
    <location>
        <begin position="624"/>
        <end position="668"/>
    </location>
</feature>
<feature type="compositionally biased region" description="Low complexity" evidence="1">
    <location>
        <begin position="653"/>
        <end position="667"/>
    </location>
</feature>
<keyword evidence="3" id="KW-1185">Reference proteome</keyword>
<feature type="compositionally biased region" description="Polar residues" evidence="1">
    <location>
        <begin position="172"/>
        <end position="186"/>
    </location>
</feature>
<name>A0A5C3QFK9_9AGAR</name>
<evidence type="ECO:0000313" key="2">
    <source>
        <dbReference type="EMBL" id="TFL00873.1"/>
    </source>
</evidence>
<organism evidence="2 3">
    <name type="scientific">Pterulicium gracile</name>
    <dbReference type="NCBI Taxonomy" id="1884261"/>
    <lineage>
        <taxon>Eukaryota</taxon>
        <taxon>Fungi</taxon>
        <taxon>Dikarya</taxon>
        <taxon>Basidiomycota</taxon>
        <taxon>Agaricomycotina</taxon>
        <taxon>Agaricomycetes</taxon>
        <taxon>Agaricomycetidae</taxon>
        <taxon>Agaricales</taxon>
        <taxon>Pleurotineae</taxon>
        <taxon>Pterulaceae</taxon>
        <taxon>Pterulicium</taxon>
    </lineage>
</organism>
<feature type="region of interest" description="Disordered" evidence="1">
    <location>
        <begin position="165"/>
        <end position="197"/>
    </location>
</feature>
<feature type="compositionally biased region" description="Low complexity" evidence="1">
    <location>
        <begin position="109"/>
        <end position="128"/>
    </location>
</feature>
<proteinExistence type="predicted"/>
<sequence>MSSSMRKMRHSPCESTVEFGLAKVATVAPKAHCQGCQCAASTEGDPPVREDRGRNMTITQPKPTITKLPARKDDSADASFVTACSTNFLSPVLPTPTDDEPNIETVIPPRISISDDSDPSTESSLLLSGKKPHDDAYDAGSEHTTLSFFNSFESTSKFIAIQTQRAPIPTPDLTSPFSPTAESSRAPNKPPTTGDEDESMLDITLFARAHPSFVARLRRGDEHPDEFDSFSISLIGDLSLTSNLLFSYDTFSMPNGGSVFIPIPNDTPPAPRRDTWRAFSDHPACPSQNAHVGSLLDELPDVQESSSFLGLDVSLSSPPRNSKLRFPSPSLELSTCPSPIAFVDRTRLDILLDSDDSSSPQDTSRTPNLALTPIISSTPHADTGPASPRSVGLLLTPMDRWSNMVLEEGSLIQDWSLPALDTPYAASLRSGAGRALRGGASGRGALGPGDRDPLGLGGGNVGGDEEGEGVEMRTFILGGQVDETHDNDIFDETIAGSRSERPFATRSVALSLIPRPASTSTSSPEPTLPLSPQSASTSSPDSSLLILETDDEEVEACTLGASERPARLAGFVSMAISTDMSLTESTSTSTELDVLSTQDDNAVVSFSPSDDANARLPQPMALPVNKQAQSSPCQESSPAPASSPTQTMSLTRASSPAQASSSSSAFSDVEEQLSRHEIADAGAEISFIALSPLRCSQTARNGVGLVGTVRSVKAFSLSRRSLAGFVPLGSENFHIGLVPIDNKPSTEAKANHTPESTKPPKNAKLTLRSIRSPKYASSTKSRTKPKLKLESKPKAPRVVGYAAARNFRGRQAHGRNRQPGFSYARLDKPACTEEVLQAFEYSGLPEVDTSPVFEMTTPGHGISTSSSVSSAADLSWIVIEPENDKPRLYARNGSAVRKLGSMAGAI</sequence>
<dbReference type="Proteomes" id="UP000305067">
    <property type="component" value="Unassembled WGS sequence"/>
</dbReference>
<feature type="region of interest" description="Disordered" evidence="1">
    <location>
        <begin position="744"/>
        <end position="795"/>
    </location>
</feature>
<feature type="region of interest" description="Disordered" evidence="1">
    <location>
        <begin position="514"/>
        <end position="542"/>
    </location>
</feature>
<protein>
    <submittedName>
        <fullName evidence="2">Uncharacterized protein</fullName>
    </submittedName>
</protein>
<feature type="region of interest" description="Disordered" evidence="1">
    <location>
        <begin position="435"/>
        <end position="467"/>
    </location>
</feature>
<feature type="region of interest" description="Disordered" evidence="1">
    <location>
        <begin position="353"/>
        <end position="389"/>
    </location>
</feature>
<feature type="region of interest" description="Disordered" evidence="1">
    <location>
        <begin position="37"/>
        <end position="72"/>
    </location>
</feature>